<dbReference type="InterPro" id="IPR050330">
    <property type="entry name" value="Bact_OuterMem_StrucFunc"/>
</dbReference>
<dbReference type="InterPro" id="IPR036737">
    <property type="entry name" value="OmpA-like_sf"/>
</dbReference>
<keyword evidence="3" id="KW-0998">Cell outer membrane</keyword>
<evidence type="ECO:0000256" key="2">
    <source>
        <dbReference type="ARBA" id="ARBA00023136"/>
    </source>
</evidence>
<evidence type="ECO:0000256" key="1">
    <source>
        <dbReference type="ARBA" id="ARBA00004442"/>
    </source>
</evidence>
<dbReference type="GO" id="GO:0016491">
    <property type="term" value="F:oxidoreductase activity"/>
    <property type="evidence" value="ECO:0007669"/>
    <property type="project" value="UniProtKB-KW"/>
</dbReference>
<dbReference type="Pfam" id="PF00691">
    <property type="entry name" value="OmpA"/>
    <property type="match status" value="1"/>
</dbReference>
<dbReference type="Gene3D" id="3.30.1330.60">
    <property type="entry name" value="OmpA-like domain"/>
    <property type="match status" value="1"/>
</dbReference>
<dbReference type="CDD" id="cd07185">
    <property type="entry name" value="OmpA_C-like"/>
    <property type="match status" value="1"/>
</dbReference>
<name>A0A1H6FCD0_9GAMM</name>
<dbReference type="PANTHER" id="PTHR30329:SF21">
    <property type="entry name" value="LIPOPROTEIN YIAD-RELATED"/>
    <property type="match status" value="1"/>
</dbReference>
<evidence type="ECO:0000256" key="3">
    <source>
        <dbReference type="ARBA" id="ARBA00023237"/>
    </source>
</evidence>
<feature type="chain" id="PRO_5014640970" evidence="5">
    <location>
        <begin position="20"/>
        <end position="274"/>
    </location>
</feature>
<gene>
    <name evidence="7" type="primary">psaB_4</name>
    <name evidence="7" type="ORF">MBHS_03613</name>
</gene>
<keyword evidence="8" id="KW-1185">Reference proteome</keyword>
<dbReference type="EMBL" id="FMSV02000539">
    <property type="protein sequence ID" value="SEH07728.1"/>
    <property type="molecule type" value="Genomic_DNA"/>
</dbReference>
<dbReference type="GO" id="GO:0009279">
    <property type="term" value="C:cell outer membrane"/>
    <property type="evidence" value="ECO:0007669"/>
    <property type="project" value="UniProtKB-SubCell"/>
</dbReference>
<reference evidence="7 8" key="1">
    <citation type="submission" date="2016-10" db="EMBL/GenBank/DDBJ databases">
        <authorList>
            <person name="de Groot N.N."/>
        </authorList>
    </citation>
    <scope>NUCLEOTIDE SEQUENCE [LARGE SCALE GENOMIC DNA]</scope>
    <source>
        <strain evidence="7">MBHS1</strain>
    </source>
</reference>
<dbReference type="OrthoDB" id="5587802at2"/>
<dbReference type="SUPFAM" id="SSF103088">
    <property type="entry name" value="OmpA-like"/>
    <property type="match status" value="1"/>
</dbReference>
<keyword evidence="5" id="KW-0732">Signal</keyword>
<organism evidence="7 8">
    <name type="scientific">Candidatus Venteria ishoeyi</name>
    <dbReference type="NCBI Taxonomy" id="1899563"/>
    <lineage>
        <taxon>Bacteria</taxon>
        <taxon>Pseudomonadati</taxon>
        <taxon>Pseudomonadota</taxon>
        <taxon>Gammaproteobacteria</taxon>
        <taxon>Thiotrichales</taxon>
        <taxon>Thiotrichaceae</taxon>
        <taxon>Venteria</taxon>
    </lineage>
</organism>
<sequence>MNKNILLLLIFSIVLNACSSTSSKQIDLSEMETAMAATKAGYFGDFLVHMHKAEDNLDTAENIYHKFQRGHGSSAMAAEGTQAAKSALQHRKNAEQTVEKIMAPLTIISEGNTLTIEQMDDRLSYIEALHIPEGVAIPEHNLYFGFANSRIQSGQKKKIQGTVDFLKKYPVFALELIGYADTVGDKAYNYKLAEKRNQAVLKMLQKRGLPTNTVVTIAVGEASGADETKNPNNRRVEVHPYVHGRYAKTISSNLDMERTEEINVGEGFMLAPGQ</sequence>
<dbReference type="PRINTS" id="PR01021">
    <property type="entry name" value="OMPADOMAIN"/>
</dbReference>
<dbReference type="AlphaFoldDB" id="A0A1H6FCD0"/>
<evidence type="ECO:0000256" key="5">
    <source>
        <dbReference type="SAM" id="SignalP"/>
    </source>
</evidence>
<dbReference type="RefSeq" id="WP_103921353.1">
    <property type="nucleotide sequence ID" value="NZ_FMSV02000539.1"/>
</dbReference>
<evidence type="ECO:0000256" key="4">
    <source>
        <dbReference type="PROSITE-ProRule" id="PRU00473"/>
    </source>
</evidence>
<dbReference type="InterPro" id="IPR006664">
    <property type="entry name" value="OMP_bac"/>
</dbReference>
<comment type="subcellular location">
    <subcellularLocation>
        <location evidence="1">Cell outer membrane</location>
    </subcellularLocation>
</comment>
<keyword evidence="7" id="KW-0560">Oxidoreductase</keyword>
<dbReference type="InterPro" id="IPR006665">
    <property type="entry name" value="OmpA-like"/>
</dbReference>
<evidence type="ECO:0000259" key="6">
    <source>
        <dbReference type="PROSITE" id="PS51123"/>
    </source>
</evidence>
<protein>
    <submittedName>
        <fullName evidence="7">Photosystem I P700 chlorophyll a apoprotein A2</fullName>
        <ecNumber evidence="7">1.97.1.12</ecNumber>
    </submittedName>
</protein>
<dbReference type="PROSITE" id="PS51123">
    <property type="entry name" value="OMPA_2"/>
    <property type="match status" value="1"/>
</dbReference>
<accession>A0A1H6FCD0</accession>
<evidence type="ECO:0000313" key="8">
    <source>
        <dbReference type="Proteomes" id="UP000236724"/>
    </source>
</evidence>
<proteinExistence type="predicted"/>
<dbReference type="EC" id="1.97.1.12" evidence="7"/>
<dbReference type="Proteomes" id="UP000236724">
    <property type="component" value="Unassembled WGS sequence"/>
</dbReference>
<feature type="domain" description="OmpA-like" evidence="6">
    <location>
        <begin position="131"/>
        <end position="244"/>
    </location>
</feature>
<keyword evidence="2 4" id="KW-0472">Membrane</keyword>
<evidence type="ECO:0000313" key="7">
    <source>
        <dbReference type="EMBL" id="SEH07728.1"/>
    </source>
</evidence>
<feature type="signal peptide" evidence="5">
    <location>
        <begin position="1"/>
        <end position="19"/>
    </location>
</feature>
<dbReference type="PANTHER" id="PTHR30329">
    <property type="entry name" value="STATOR ELEMENT OF FLAGELLAR MOTOR COMPLEX"/>
    <property type="match status" value="1"/>
</dbReference>